<evidence type="ECO:0000313" key="3">
    <source>
        <dbReference type="EMBL" id="MBV0926374.1"/>
    </source>
</evidence>
<organism evidence="3 4">
    <name type="scientific">Haloarcula limicola</name>
    <dbReference type="NCBI Taxonomy" id="1429915"/>
    <lineage>
        <taxon>Archaea</taxon>
        <taxon>Methanobacteriati</taxon>
        <taxon>Methanobacteriota</taxon>
        <taxon>Stenosarchaea group</taxon>
        <taxon>Halobacteria</taxon>
        <taxon>Halobacteriales</taxon>
        <taxon>Haloarculaceae</taxon>
        <taxon>Haloarcula</taxon>
    </lineage>
</organism>
<dbReference type="OrthoDB" id="219842at2157"/>
<evidence type="ECO:0000313" key="4">
    <source>
        <dbReference type="Proteomes" id="UP000766550"/>
    </source>
</evidence>
<keyword evidence="4" id="KW-1185">Reference proteome</keyword>
<feature type="domain" description="MobA/VirD2-like nuclease" evidence="2">
    <location>
        <begin position="59"/>
        <end position="139"/>
    </location>
</feature>
<gene>
    <name evidence="3" type="ORF">KTS45_19380</name>
</gene>
<dbReference type="Pfam" id="PF03432">
    <property type="entry name" value="Relaxase"/>
    <property type="match status" value="1"/>
</dbReference>
<dbReference type="RefSeq" id="WP_162319477.1">
    <property type="nucleotide sequence ID" value="NZ_JAHQXF010000005.1"/>
</dbReference>
<feature type="region of interest" description="Disordered" evidence="1">
    <location>
        <begin position="134"/>
        <end position="196"/>
    </location>
</feature>
<comment type="caution">
    <text evidence="3">The sequence shown here is derived from an EMBL/GenBank/DDBJ whole genome shotgun (WGS) entry which is preliminary data.</text>
</comment>
<dbReference type="InterPro" id="IPR005094">
    <property type="entry name" value="Endonuclease_MobA/VirD2"/>
</dbReference>
<proteinExistence type="predicted"/>
<dbReference type="EMBL" id="JAHQXF010000005">
    <property type="protein sequence ID" value="MBV0926374.1"/>
    <property type="molecule type" value="Genomic_DNA"/>
</dbReference>
<evidence type="ECO:0000256" key="1">
    <source>
        <dbReference type="SAM" id="MobiDB-lite"/>
    </source>
</evidence>
<dbReference type="AlphaFoldDB" id="A0A8J7YED7"/>
<reference evidence="3 4" key="1">
    <citation type="submission" date="2021-06" db="EMBL/GenBank/DDBJ databases">
        <title>New haloarchaea isolates fom saline soil.</title>
        <authorList>
            <person name="Duran-Viseras A."/>
            <person name="Sanchez-Porro C.S."/>
            <person name="Ventosa A."/>
        </authorList>
    </citation>
    <scope>NUCLEOTIDE SEQUENCE [LARGE SCALE GENOMIC DNA]</scope>
    <source>
        <strain evidence="3 4">JCM 183640</strain>
    </source>
</reference>
<evidence type="ECO:0000259" key="2">
    <source>
        <dbReference type="Pfam" id="PF03432"/>
    </source>
</evidence>
<protein>
    <submittedName>
        <fullName evidence="3">Relaxase/mobilization nuclease domain-containing protein</fullName>
    </submittedName>
</protein>
<accession>A0A8J7YED7</accession>
<dbReference type="Proteomes" id="UP000766550">
    <property type="component" value="Unassembled WGS sequence"/>
</dbReference>
<sequence>MILKTDFQRSGAGKLLKYIRRDREADQEKVPLRDRLGREADEQRIEQFLERSSWFNFQRHLIVSPDPSAEFTPDEVSSNTRELLENEFGGQPTTDYVYAVHDDSDIVHSHVAATGNEPELRMDAEELERLRGCAKEVFREPERLKGRTPERDSTPLPDDATRDQAQTHETAESTTRDPDRDPETTRERDFDFGGGR</sequence>
<name>A0A8J7YED7_9EURY</name>